<proteinExistence type="predicted"/>
<evidence type="ECO:0000313" key="13">
    <source>
        <dbReference type="EMBL" id="QDS89498.1"/>
    </source>
</evidence>
<keyword evidence="2" id="KW-1003">Cell membrane</keyword>
<keyword evidence="4" id="KW-0677">Repeat</keyword>
<dbReference type="GO" id="GO:0005886">
    <property type="term" value="C:plasma membrane"/>
    <property type="evidence" value="ECO:0007669"/>
    <property type="project" value="UniProtKB-SubCell"/>
</dbReference>
<evidence type="ECO:0000256" key="10">
    <source>
        <dbReference type="SAM" id="Phobius"/>
    </source>
</evidence>
<dbReference type="RefSeq" id="WP_145347250.1">
    <property type="nucleotide sequence ID" value="NZ_CP036261.1"/>
</dbReference>
<evidence type="ECO:0000259" key="11">
    <source>
        <dbReference type="PROSITE" id="PS51371"/>
    </source>
</evidence>
<dbReference type="GO" id="GO:0050660">
    <property type="term" value="F:flavin adenine dinucleotide binding"/>
    <property type="evidence" value="ECO:0007669"/>
    <property type="project" value="InterPro"/>
</dbReference>
<feature type="transmembrane region" description="Helical" evidence="10">
    <location>
        <begin position="6"/>
        <end position="28"/>
    </location>
</feature>
<dbReference type="Pfam" id="PF03471">
    <property type="entry name" value="CorC_HlyC"/>
    <property type="match status" value="1"/>
</dbReference>
<feature type="domain" description="CBS" evidence="11">
    <location>
        <begin position="285"/>
        <end position="342"/>
    </location>
</feature>
<dbReference type="Gene3D" id="3.10.580.10">
    <property type="entry name" value="CBS-domain"/>
    <property type="match status" value="1"/>
</dbReference>
<dbReference type="PANTHER" id="PTHR43099:SF5">
    <property type="entry name" value="HLYC_CORC FAMILY TRANSPORTER"/>
    <property type="match status" value="1"/>
</dbReference>
<keyword evidence="5 9" id="KW-1133">Transmembrane helix</keyword>
<sequence>MENWINFGIALLLVAINGFFVAAEFALVKARPSRLEQLALGGNLFAKVANWLARRLDASLSACQLGITLASLALGWVGEPAFHHLIEPVFAWMGISNPDVLHYVSLAFAFTTITALHLVVGEQAPKIFAIRKPEPMAVWCALPLAGFYYVAYPLLVALNWITSLLLRSIGVEAVDEHGTPHTEEELRNLVAQSHVHGELTRSEAQLINAVLEFDDQSAHQIMTPRTDVITLSMDAPIEDWITTIRKYRFSRYPVVEQSLEKAVGVLHIQHLVGLDLSQPLDRAALLQPPNFVPETIPIKTLLQHFKSSQSLLAFVVDEHGTVVGVVTLEDVLEELVGELEDEFDEQVRDIVPEDDQTFRVLGQTPLDDINKAMGLTLQSHDSDSLGGFVMQHLGRVAEQGDVIQIDGAKIEILRVEGPRIVSMRVRLSAPLASLDAPTSTDDNEDSAAQ</sequence>
<feature type="domain" description="CNNM transmembrane" evidence="12">
    <location>
        <begin position="1"/>
        <end position="203"/>
    </location>
</feature>
<keyword evidence="3 9" id="KW-0812">Transmembrane</keyword>
<evidence type="ECO:0000256" key="6">
    <source>
        <dbReference type="ARBA" id="ARBA00023122"/>
    </source>
</evidence>
<evidence type="ECO:0000256" key="7">
    <source>
        <dbReference type="ARBA" id="ARBA00023136"/>
    </source>
</evidence>
<gene>
    <name evidence="13" type="primary">corC_2</name>
    <name evidence="13" type="ORF">EC9_36980</name>
</gene>
<name>A0A517M3P4_9BACT</name>
<evidence type="ECO:0000256" key="5">
    <source>
        <dbReference type="ARBA" id="ARBA00022989"/>
    </source>
</evidence>
<dbReference type="Pfam" id="PF00571">
    <property type="entry name" value="CBS"/>
    <property type="match status" value="2"/>
</dbReference>
<evidence type="ECO:0000256" key="4">
    <source>
        <dbReference type="ARBA" id="ARBA00022737"/>
    </source>
</evidence>
<dbReference type="InterPro" id="IPR051676">
    <property type="entry name" value="UPF0053_domain"/>
</dbReference>
<keyword evidence="7 9" id="KW-0472">Membrane</keyword>
<dbReference type="CDD" id="cd04590">
    <property type="entry name" value="CBS_pair_CorC_HlyC_assoc"/>
    <property type="match status" value="1"/>
</dbReference>
<dbReference type="InterPro" id="IPR002550">
    <property type="entry name" value="CNNM"/>
</dbReference>
<dbReference type="InterPro" id="IPR046342">
    <property type="entry name" value="CBS_dom_sf"/>
</dbReference>
<dbReference type="InterPro" id="IPR005170">
    <property type="entry name" value="Transptr-assoc_dom"/>
</dbReference>
<dbReference type="Pfam" id="PF01595">
    <property type="entry name" value="CNNM"/>
    <property type="match status" value="1"/>
</dbReference>
<feature type="transmembrane region" description="Helical" evidence="10">
    <location>
        <begin position="100"/>
        <end position="120"/>
    </location>
</feature>
<dbReference type="SMART" id="SM00116">
    <property type="entry name" value="CBS"/>
    <property type="match status" value="2"/>
</dbReference>
<evidence type="ECO:0000256" key="9">
    <source>
        <dbReference type="PROSITE-ProRule" id="PRU01193"/>
    </source>
</evidence>
<dbReference type="SMART" id="SM01091">
    <property type="entry name" value="CorC_HlyC"/>
    <property type="match status" value="1"/>
</dbReference>
<keyword evidence="14" id="KW-1185">Reference proteome</keyword>
<dbReference type="PROSITE" id="PS51371">
    <property type="entry name" value="CBS"/>
    <property type="match status" value="2"/>
</dbReference>
<dbReference type="SUPFAM" id="SSF56176">
    <property type="entry name" value="FAD-binding/transporter-associated domain-like"/>
    <property type="match status" value="1"/>
</dbReference>
<dbReference type="InterPro" id="IPR016169">
    <property type="entry name" value="FAD-bd_PCMH_sub2"/>
</dbReference>
<dbReference type="OrthoDB" id="9798188at2"/>
<dbReference type="SUPFAM" id="SSF54631">
    <property type="entry name" value="CBS-domain pair"/>
    <property type="match status" value="1"/>
</dbReference>
<reference evidence="13 14" key="1">
    <citation type="submission" date="2019-02" db="EMBL/GenBank/DDBJ databases">
        <title>Deep-cultivation of Planctomycetes and their phenomic and genomic characterization uncovers novel biology.</title>
        <authorList>
            <person name="Wiegand S."/>
            <person name="Jogler M."/>
            <person name="Boedeker C."/>
            <person name="Pinto D."/>
            <person name="Vollmers J."/>
            <person name="Rivas-Marin E."/>
            <person name="Kohn T."/>
            <person name="Peeters S.H."/>
            <person name="Heuer A."/>
            <person name="Rast P."/>
            <person name="Oberbeckmann S."/>
            <person name="Bunk B."/>
            <person name="Jeske O."/>
            <person name="Meyerdierks A."/>
            <person name="Storesund J.E."/>
            <person name="Kallscheuer N."/>
            <person name="Luecker S."/>
            <person name="Lage O.M."/>
            <person name="Pohl T."/>
            <person name="Merkel B.J."/>
            <person name="Hornburger P."/>
            <person name="Mueller R.-W."/>
            <person name="Bruemmer F."/>
            <person name="Labrenz M."/>
            <person name="Spormann A.M."/>
            <person name="Op den Camp H."/>
            <person name="Overmann J."/>
            <person name="Amann R."/>
            <person name="Jetten M.S.M."/>
            <person name="Mascher T."/>
            <person name="Medema M.H."/>
            <person name="Devos D.P."/>
            <person name="Kaster A.-K."/>
            <person name="Ovreas L."/>
            <person name="Rohde M."/>
            <person name="Galperin M.Y."/>
            <person name="Jogler C."/>
        </authorList>
    </citation>
    <scope>NUCLEOTIDE SEQUENCE [LARGE SCALE GENOMIC DNA]</scope>
    <source>
        <strain evidence="13 14">EC9</strain>
    </source>
</reference>
<evidence type="ECO:0000259" key="12">
    <source>
        <dbReference type="PROSITE" id="PS51846"/>
    </source>
</evidence>
<feature type="transmembrane region" description="Helical" evidence="10">
    <location>
        <begin position="141"/>
        <end position="161"/>
    </location>
</feature>
<evidence type="ECO:0000313" key="14">
    <source>
        <dbReference type="Proteomes" id="UP000319557"/>
    </source>
</evidence>
<comment type="subcellular location">
    <subcellularLocation>
        <location evidence="1">Cell membrane</location>
        <topology evidence="1">Multi-pass membrane protein</topology>
    </subcellularLocation>
</comment>
<protein>
    <submittedName>
        <fullName evidence="13">Magnesium and cobalt efflux protein CorC</fullName>
    </submittedName>
</protein>
<dbReference type="Gene3D" id="3.30.465.10">
    <property type="match status" value="1"/>
</dbReference>
<dbReference type="InterPro" id="IPR036318">
    <property type="entry name" value="FAD-bd_PCMH-like_sf"/>
</dbReference>
<dbReference type="PANTHER" id="PTHR43099">
    <property type="entry name" value="UPF0053 PROTEIN YRKA"/>
    <property type="match status" value="1"/>
</dbReference>
<dbReference type="InterPro" id="IPR000644">
    <property type="entry name" value="CBS_dom"/>
</dbReference>
<dbReference type="EMBL" id="CP036261">
    <property type="protein sequence ID" value="QDS89498.1"/>
    <property type="molecule type" value="Genomic_DNA"/>
</dbReference>
<feature type="domain" description="CBS" evidence="11">
    <location>
        <begin position="222"/>
        <end position="282"/>
    </location>
</feature>
<dbReference type="AlphaFoldDB" id="A0A517M3P4"/>
<keyword evidence="6 8" id="KW-0129">CBS domain</keyword>
<accession>A0A517M3P4</accession>
<evidence type="ECO:0000256" key="1">
    <source>
        <dbReference type="ARBA" id="ARBA00004651"/>
    </source>
</evidence>
<dbReference type="KEGG" id="ruv:EC9_36980"/>
<evidence type="ECO:0000256" key="2">
    <source>
        <dbReference type="ARBA" id="ARBA00022475"/>
    </source>
</evidence>
<dbReference type="Proteomes" id="UP000319557">
    <property type="component" value="Chromosome"/>
</dbReference>
<dbReference type="PROSITE" id="PS51846">
    <property type="entry name" value="CNNM"/>
    <property type="match status" value="1"/>
</dbReference>
<evidence type="ECO:0000256" key="3">
    <source>
        <dbReference type="ARBA" id="ARBA00022692"/>
    </source>
</evidence>
<evidence type="ECO:0000256" key="8">
    <source>
        <dbReference type="PROSITE-ProRule" id="PRU00703"/>
    </source>
</evidence>
<dbReference type="InterPro" id="IPR044751">
    <property type="entry name" value="Ion_transp-like_CBS"/>
</dbReference>
<organism evidence="13 14">
    <name type="scientific">Rosistilla ulvae</name>
    <dbReference type="NCBI Taxonomy" id="1930277"/>
    <lineage>
        <taxon>Bacteria</taxon>
        <taxon>Pseudomonadati</taxon>
        <taxon>Planctomycetota</taxon>
        <taxon>Planctomycetia</taxon>
        <taxon>Pirellulales</taxon>
        <taxon>Pirellulaceae</taxon>
        <taxon>Rosistilla</taxon>
    </lineage>
</organism>